<dbReference type="AlphaFoldDB" id="A0A859FH07"/>
<reference evidence="2" key="1">
    <citation type="submission" date="2019-07" db="EMBL/GenBank/DDBJ databases">
        <title>Bacillus alkalisoli sp. nov. isolated from saline soil.</title>
        <authorList>
            <person name="Sun J.-Q."/>
            <person name="Xu L."/>
        </authorList>
    </citation>
    <scope>NUCLEOTIDE SEQUENCE [LARGE SCALE GENOMIC DNA]</scope>
    <source>
        <strain evidence="2">M4U3P1</strain>
    </source>
</reference>
<evidence type="ECO:0000313" key="2">
    <source>
        <dbReference type="Proteomes" id="UP000318138"/>
    </source>
</evidence>
<dbReference type="KEGG" id="psua:FLK61_36120"/>
<dbReference type="RefSeq" id="WP_176010074.1">
    <property type="nucleotide sequence ID" value="NZ_CP041372.2"/>
</dbReference>
<sequence>MQQISLGYLVQHVSPELMHLLTQDERSQNVVLRNGMTSVNQEDVMEIMEAVIQEHSKKALYH</sequence>
<name>A0A859FH07_9BACI</name>
<keyword evidence="2" id="KW-1185">Reference proteome</keyword>
<organism evidence="1 2">
    <name type="scientific">Paenalkalicoccus suaedae</name>
    <dbReference type="NCBI Taxonomy" id="2592382"/>
    <lineage>
        <taxon>Bacteria</taxon>
        <taxon>Bacillati</taxon>
        <taxon>Bacillota</taxon>
        <taxon>Bacilli</taxon>
        <taxon>Bacillales</taxon>
        <taxon>Bacillaceae</taxon>
        <taxon>Paenalkalicoccus</taxon>
    </lineage>
</organism>
<evidence type="ECO:0000313" key="1">
    <source>
        <dbReference type="EMBL" id="QKS72090.1"/>
    </source>
</evidence>
<protein>
    <submittedName>
        <fullName evidence="1">Uncharacterized protein</fullName>
    </submittedName>
</protein>
<dbReference type="Proteomes" id="UP000318138">
    <property type="component" value="Chromosome"/>
</dbReference>
<dbReference type="EMBL" id="CP041372">
    <property type="protein sequence ID" value="QKS72090.1"/>
    <property type="molecule type" value="Genomic_DNA"/>
</dbReference>
<accession>A0A859FH07</accession>
<proteinExistence type="predicted"/>
<gene>
    <name evidence="1" type="ORF">FLK61_36120</name>
</gene>